<name>A0A7Z2JHL1_9BURK</name>
<dbReference type="CDD" id="cd07185">
    <property type="entry name" value="OmpA_C-like"/>
    <property type="match status" value="1"/>
</dbReference>
<evidence type="ECO:0000256" key="3">
    <source>
        <dbReference type="ARBA" id="ARBA00023237"/>
    </source>
</evidence>
<dbReference type="KEGG" id="pacs:FAZ98_20925"/>
<gene>
    <name evidence="7" type="ORF">FAZ98_20925</name>
</gene>
<evidence type="ECO:0000256" key="2">
    <source>
        <dbReference type="ARBA" id="ARBA00023136"/>
    </source>
</evidence>
<dbReference type="OrthoDB" id="5360144at2"/>
<keyword evidence="5" id="KW-0732">Signal</keyword>
<evidence type="ECO:0000256" key="1">
    <source>
        <dbReference type="ARBA" id="ARBA00004442"/>
    </source>
</evidence>
<feature type="domain" description="OmpA-like" evidence="6">
    <location>
        <begin position="219"/>
        <end position="348"/>
    </location>
</feature>
<dbReference type="PROSITE" id="PS51257">
    <property type="entry name" value="PROKAR_LIPOPROTEIN"/>
    <property type="match status" value="1"/>
</dbReference>
<dbReference type="InterPro" id="IPR036737">
    <property type="entry name" value="OmpA-like_sf"/>
</dbReference>
<feature type="signal peptide" evidence="5">
    <location>
        <begin position="1"/>
        <end position="23"/>
    </location>
</feature>
<dbReference type="GO" id="GO:0015288">
    <property type="term" value="F:porin activity"/>
    <property type="evidence" value="ECO:0007669"/>
    <property type="project" value="InterPro"/>
</dbReference>
<proteinExistence type="predicted"/>
<dbReference type="PRINTS" id="PR01022">
    <property type="entry name" value="OUTRMMBRANEA"/>
</dbReference>
<evidence type="ECO:0000259" key="6">
    <source>
        <dbReference type="PROSITE" id="PS51123"/>
    </source>
</evidence>
<comment type="subcellular location">
    <subcellularLocation>
        <location evidence="1">Cell outer membrane</location>
    </subcellularLocation>
</comment>
<evidence type="ECO:0000313" key="8">
    <source>
        <dbReference type="Proteomes" id="UP000433577"/>
    </source>
</evidence>
<dbReference type="PRINTS" id="PR01021">
    <property type="entry name" value="OMPADOMAIN"/>
</dbReference>
<evidence type="ECO:0000256" key="4">
    <source>
        <dbReference type="PROSITE-ProRule" id="PRU00473"/>
    </source>
</evidence>
<dbReference type="Gene3D" id="3.30.1330.60">
    <property type="entry name" value="OmpA-like domain"/>
    <property type="match status" value="1"/>
</dbReference>
<dbReference type="InterPro" id="IPR006664">
    <property type="entry name" value="OMP_bac"/>
</dbReference>
<accession>A0A7Z2JHL1</accession>
<dbReference type="PROSITE" id="PS51123">
    <property type="entry name" value="OMPA_2"/>
    <property type="match status" value="1"/>
</dbReference>
<evidence type="ECO:0000256" key="5">
    <source>
        <dbReference type="SAM" id="SignalP"/>
    </source>
</evidence>
<keyword evidence="3" id="KW-0998">Cell outer membrane</keyword>
<dbReference type="InterPro" id="IPR002368">
    <property type="entry name" value="OmpA"/>
</dbReference>
<keyword evidence="8" id="KW-1185">Reference proteome</keyword>
<dbReference type="RefSeq" id="WP_158953375.1">
    <property type="nucleotide sequence ID" value="NZ_CP046914.1"/>
</dbReference>
<feature type="chain" id="PRO_5031153700" evidence="5">
    <location>
        <begin position="24"/>
        <end position="358"/>
    </location>
</feature>
<evidence type="ECO:0000313" key="7">
    <source>
        <dbReference type="EMBL" id="QGZ64193.1"/>
    </source>
</evidence>
<dbReference type="PANTHER" id="PTHR30329">
    <property type="entry name" value="STATOR ELEMENT OF FLAGELLAR MOTOR COMPLEX"/>
    <property type="match status" value="1"/>
</dbReference>
<dbReference type="InterPro" id="IPR006665">
    <property type="entry name" value="OmpA-like"/>
</dbReference>
<organism evidence="7 8">
    <name type="scientific">Paraburkholderia acidisoli</name>
    <dbReference type="NCBI Taxonomy" id="2571748"/>
    <lineage>
        <taxon>Bacteria</taxon>
        <taxon>Pseudomonadati</taxon>
        <taxon>Pseudomonadota</taxon>
        <taxon>Betaproteobacteria</taxon>
        <taxon>Burkholderiales</taxon>
        <taxon>Burkholderiaceae</taxon>
        <taxon>Paraburkholderia</taxon>
    </lineage>
</organism>
<sequence length="358" mass="38542">MKYSTMALALTVALAGCASQATRDQLQVQDPTVRENGFSASQNAAAGAVTETWNDTHPERVSHAQLDSEQQRLQALGAKQQNYFGAKAQCWIYAAREERNQYNEWGFVEEASREADQLIDGLEGRGALPAANPVLRTATIVRPDLWRRLEAAKNSPVFGACPRAQRIVACSEVALIHAGHEAWSRLFEASQLRVADAAQQIGTLDTALAACTPPSPASVVPAKVVLPSDTLFQFDRGDIGGMLEQGRASLDALARDIVAAVDITAIRADGYTDRLGSERYNRDLSKRRAQTVVDYLRSRGVTNVQMSAVGRGSAGPVAQCGDRNANRAALIECLAPDRRVELSVSRAPSNTDGAPSAR</sequence>
<dbReference type="EMBL" id="CP046914">
    <property type="protein sequence ID" value="QGZ64193.1"/>
    <property type="molecule type" value="Genomic_DNA"/>
</dbReference>
<dbReference type="SUPFAM" id="SSF103088">
    <property type="entry name" value="OmpA-like"/>
    <property type="match status" value="1"/>
</dbReference>
<dbReference type="InterPro" id="IPR050330">
    <property type="entry name" value="Bact_OuterMem_StrucFunc"/>
</dbReference>
<keyword evidence="2 4" id="KW-0472">Membrane</keyword>
<dbReference type="Pfam" id="PF00691">
    <property type="entry name" value="OmpA"/>
    <property type="match status" value="1"/>
</dbReference>
<dbReference type="GO" id="GO:0009279">
    <property type="term" value="C:cell outer membrane"/>
    <property type="evidence" value="ECO:0007669"/>
    <property type="project" value="UniProtKB-SubCell"/>
</dbReference>
<dbReference type="PANTHER" id="PTHR30329:SF21">
    <property type="entry name" value="LIPOPROTEIN YIAD-RELATED"/>
    <property type="match status" value="1"/>
</dbReference>
<protein>
    <submittedName>
        <fullName evidence="7">OmpA family protein</fullName>
    </submittedName>
</protein>
<reference evidence="7 8" key="1">
    <citation type="submission" date="2019-12" db="EMBL/GenBank/DDBJ databases">
        <title>Paraburkholderia acidiphila 7Q-K02 sp. nov and Paraburkholderia acidisoli DHF22 sp. nov., two strains isolated from forest soil.</title>
        <authorList>
            <person name="Gao Z."/>
            <person name="Qiu L."/>
        </authorList>
    </citation>
    <scope>NUCLEOTIDE SEQUENCE [LARGE SCALE GENOMIC DNA]</scope>
    <source>
        <strain evidence="7 8">DHF22</strain>
    </source>
</reference>
<dbReference type="Proteomes" id="UP000433577">
    <property type="component" value="Chromosome 2"/>
</dbReference>
<dbReference type="AlphaFoldDB" id="A0A7Z2JHL1"/>